<dbReference type="InterPro" id="IPR016162">
    <property type="entry name" value="Ald_DH_N"/>
</dbReference>
<evidence type="ECO:0000256" key="1">
    <source>
        <dbReference type="ARBA" id="ARBA00009986"/>
    </source>
</evidence>
<evidence type="ECO:0000256" key="6">
    <source>
        <dbReference type="PROSITE-ProRule" id="PRU10007"/>
    </source>
</evidence>
<dbReference type="SUPFAM" id="SSF53720">
    <property type="entry name" value="ALDH-like"/>
    <property type="match status" value="1"/>
</dbReference>
<evidence type="ECO:0000256" key="2">
    <source>
        <dbReference type="ARBA" id="ARBA00023002"/>
    </source>
</evidence>
<dbReference type="EC" id="1.2.1.3" evidence="3"/>
<evidence type="ECO:0000313" key="9">
    <source>
        <dbReference type="EMBL" id="RPA72595.1"/>
    </source>
</evidence>
<dbReference type="PROSITE" id="PS00070">
    <property type="entry name" value="ALDEHYDE_DEHYDR_CYS"/>
    <property type="match status" value="1"/>
</dbReference>
<dbReference type="GO" id="GO:0019413">
    <property type="term" value="P:acetate biosynthetic process"/>
    <property type="evidence" value="ECO:0007669"/>
    <property type="project" value="UniProtKB-ARBA"/>
</dbReference>
<evidence type="ECO:0000256" key="5">
    <source>
        <dbReference type="ARBA" id="ARBA00049194"/>
    </source>
</evidence>
<feature type="active site" evidence="6">
    <location>
        <position position="263"/>
    </location>
</feature>
<evidence type="ECO:0000256" key="4">
    <source>
        <dbReference type="ARBA" id="ARBA00044146"/>
    </source>
</evidence>
<organism evidence="9 10">
    <name type="scientific">Ascobolus immersus RN42</name>
    <dbReference type="NCBI Taxonomy" id="1160509"/>
    <lineage>
        <taxon>Eukaryota</taxon>
        <taxon>Fungi</taxon>
        <taxon>Dikarya</taxon>
        <taxon>Ascomycota</taxon>
        <taxon>Pezizomycotina</taxon>
        <taxon>Pezizomycetes</taxon>
        <taxon>Pezizales</taxon>
        <taxon>Ascobolaceae</taxon>
        <taxon>Ascobolus</taxon>
    </lineage>
</organism>
<dbReference type="OrthoDB" id="310895at2759"/>
<protein>
    <recommendedName>
        <fullName evidence="4">Aldehyde dehydrogenase</fullName>
        <ecNumber evidence="3">1.2.1.3</ecNumber>
    </recommendedName>
</protein>
<dbReference type="InterPro" id="IPR016161">
    <property type="entry name" value="Ald_DH/histidinol_DH"/>
</dbReference>
<proteinExistence type="inferred from homology"/>
<dbReference type="Proteomes" id="UP000275078">
    <property type="component" value="Unassembled WGS sequence"/>
</dbReference>
<dbReference type="PROSITE" id="PS00687">
    <property type="entry name" value="ALDEHYDE_DEHYDR_GLU"/>
    <property type="match status" value="1"/>
</dbReference>
<dbReference type="STRING" id="1160509.A0A3N4HEG6"/>
<reference evidence="9 10" key="1">
    <citation type="journal article" date="2018" name="Nat. Ecol. Evol.">
        <title>Pezizomycetes genomes reveal the molecular basis of ectomycorrhizal truffle lifestyle.</title>
        <authorList>
            <person name="Murat C."/>
            <person name="Payen T."/>
            <person name="Noel B."/>
            <person name="Kuo A."/>
            <person name="Morin E."/>
            <person name="Chen J."/>
            <person name="Kohler A."/>
            <person name="Krizsan K."/>
            <person name="Balestrini R."/>
            <person name="Da Silva C."/>
            <person name="Montanini B."/>
            <person name="Hainaut M."/>
            <person name="Levati E."/>
            <person name="Barry K.W."/>
            <person name="Belfiori B."/>
            <person name="Cichocki N."/>
            <person name="Clum A."/>
            <person name="Dockter R.B."/>
            <person name="Fauchery L."/>
            <person name="Guy J."/>
            <person name="Iotti M."/>
            <person name="Le Tacon F."/>
            <person name="Lindquist E.A."/>
            <person name="Lipzen A."/>
            <person name="Malagnac F."/>
            <person name="Mello A."/>
            <person name="Molinier V."/>
            <person name="Miyauchi S."/>
            <person name="Poulain J."/>
            <person name="Riccioni C."/>
            <person name="Rubini A."/>
            <person name="Sitrit Y."/>
            <person name="Splivallo R."/>
            <person name="Traeger S."/>
            <person name="Wang M."/>
            <person name="Zifcakova L."/>
            <person name="Wipf D."/>
            <person name="Zambonelli A."/>
            <person name="Paolocci F."/>
            <person name="Nowrousian M."/>
            <person name="Ottonello S."/>
            <person name="Baldrian P."/>
            <person name="Spatafora J.W."/>
            <person name="Henrissat B."/>
            <person name="Nagy L.G."/>
            <person name="Aury J.M."/>
            <person name="Wincker P."/>
            <person name="Grigoriev I.V."/>
            <person name="Bonfante P."/>
            <person name="Martin F.M."/>
        </authorList>
    </citation>
    <scope>NUCLEOTIDE SEQUENCE [LARGE SCALE GENOMIC DNA]</scope>
    <source>
        <strain evidence="9 10">RN42</strain>
    </source>
</reference>
<dbReference type="FunFam" id="3.40.605.10:FF:000026">
    <property type="entry name" value="Aldehyde dehydrogenase, putative"/>
    <property type="match status" value="1"/>
</dbReference>
<dbReference type="FunFam" id="3.40.605.10:FF:000050">
    <property type="entry name" value="Aldehyde dehydrogenase, mitochondrial"/>
    <property type="match status" value="1"/>
</dbReference>
<dbReference type="Gene3D" id="3.40.605.10">
    <property type="entry name" value="Aldehyde Dehydrogenase, Chain A, domain 1"/>
    <property type="match status" value="1"/>
</dbReference>
<keyword evidence="2 7" id="KW-0560">Oxidoreductase</keyword>
<dbReference type="Gene3D" id="3.40.309.10">
    <property type="entry name" value="Aldehyde Dehydrogenase, Chain A, domain 2"/>
    <property type="match status" value="1"/>
</dbReference>
<dbReference type="FunFam" id="3.40.309.10:FF:000001">
    <property type="entry name" value="Mitochondrial aldehyde dehydrogenase 2"/>
    <property type="match status" value="1"/>
</dbReference>
<dbReference type="GO" id="GO:0004029">
    <property type="term" value="F:aldehyde dehydrogenase (NAD+) activity"/>
    <property type="evidence" value="ECO:0007669"/>
    <property type="project" value="UniProtKB-EC"/>
</dbReference>
<evidence type="ECO:0000256" key="7">
    <source>
        <dbReference type="RuleBase" id="RU003345"/>
    </source>
</evidence>
<dbReference type="PANTHER" id="PTHR11699">
    <property type="entry name" value="ALDEHYDE DEHYDROGENASE-RELATED"/>
    <property type="match status" value="1"/>
</dbReference>
<evidence type="ECO:0000256" key="3">
    <source>
        <dbReference type="ARBA" id="ARBA00024226"/>
    </source>
</evidence>
<comment type="catalytic activity">
    <reaction evidence="5">
        <text>an aldehyde + NAD(+) + H2O = a carboxylate + NADH + 2 H(+)</text>
        <dbReference type="Rhea" id="RHEA:16185"/>
        <dbReference type="ChEBI" id="CHEBI:15377"/>
        <dbReference type="ChEBI" id="CHEBI:15378"/>
        <dbReference type="ChEBI" id="CHEBI:17478"/>
        <dbReference type="ChEBI" id="CHEBI:29067"/>
        <dbReference type="ChEBI" id="CHEBI:57540"/>
        <dbReference type="ChEBI" id="CHEBI:57945"/>
        <dbReference type="EC" id="1.2.1.3"/>
    </reaction>
</comment>
<comment type="similarity">
    <text evidence="1 7">Belongs to the aldehyde dehydrogenase family.</text>
</comment>
<dbReference type="InterPro" id="IPR016163">
    <property type="entry name" value="Ald_DH_C"/>
</dbReference>
<dbReference type="EMBL" id="ML119855">
    <property type="protein sequence ID" value="RPA72595.1"/>
    <property type="molecule type" value="Genomic_DNA"/>
</dbReference>
<gene>
    <name evidence="9" type="ORF">BJ508DRAFT_419410</name>
</gene>
<dbReference type="InterPro" id="IPR015590">
    <property type="entry name" value="Aldehyde_DH_dom"/>
</dbReference>
<sequence length="497" mass="53974">MSLTQKIELPTVTYEQPLGLFINNEFVKGEKGQTIDVINPATEEVITKVHEATKEDVDRAVKVARETYNKVWKDTTANERGRLLFKLADLIERDLLILASIESLDNGKSISMAKGDVAAVAGCIRYYAGWADKIHGKVVETDAHKFNYTKIEPIGVVGQIIPWNFPLLMFAWKIGPALATGNTVVLKTAEQTPLSALYAAKLVKEAGFPAGVLNVLSGYGKTAGQAIAEHMDIDKIAFTGSTGVGREILKASANSNLKKVTLELGGKSPNVVFADADIEAAIDWANFGVFFNHGQTCCAGTRIFVQETIYDKFIETFKAKAEKNAVGDPFHDKTFQGPQVSKVQFDRIMGYIDQGKECGAKLVCGGGRKGDKGYFIEPTIFADCKADMTIMKEEIFGPVAAIAKFKDIDDLVHMANDTSYGLAAGVHTKDLKTAITVADKLKAGTVWINQYNALHHALPFGGYKESGIGRELGKAALANYTQVKTVSINLEGHPSGW</sequence>
<dbReference type="CDD" id="cd07091">
    <property type="entry name" value="ALDH_F1-2_Ald2-like"/>
    <property type="match status" value="1"/>
</dbReference>
<dbReference type="InterPro" id="IPR029510">
    <property type="entry name" value="Ald_DH_CS_GLU"/>
</dbReference>
<accession>A0A3N4HEG6</accession>
<keyword evidence="10" id="KW-1185">Reference proteome</keyword>
<dbReference type="AlphaFoldDB" id="A0A3N4HEG6"/>
<name>A0A3N4HEG6_ASCIM</name>
<evidence type="ECO:0000259" key="8">
    <source>
        <dbReference type="Pfam" id="PF00171"/>
    </source>
</evidence>
<evidence type="ECO:0000313" key="10">
    <source>
        <dbReference type="Proteomes" id="UP000275078"/>
    </source>
</evidence>
<dbReference type="Pfam" id="PF00171">
    <property type="entry name" value="Aldedh"/>
    <property type="match status" value="1"/>
</dbReference>
<feature type="domain" description="Aldehyde dehydrogenase" evidence="8">
    <location>
        <begin position="26"/>
        <end position="486"/>
    </location>
</feature>
<dbReference type="InterPro" id="IPR016160">
    <property type="entry name" value="Ald_DH_CS_CYS"/>
</dbReference>